<comment type="similarity">
    <text evidence="1">Belongs to the methyltransferase superfamily. NTM1 family.</text>
</comment>
<dbReference type="FunFam" id="3.40.50.150:FF:000025">
    <property type="entry name" value="N-terminal Xaa-Pro-Lys N-methyltransferase 1"/>
    <property type="match status" value="1"/>
</dbReference>
<accession>G0VA87</accession>
<evidence type="ECO:0000256" key="3">
    <source>
        <dbReference type="ARBA" id="ARBA00022679"/>
    </source>
</evidence>
<evidence type="ECO:0000256" key="9">
    <source>
        <dbReference type="ARBA" id="ARBA00047885"/>
    </source>
</evidence>
<comment type="catalytic activity">
    <reaction evidence="9">
        <text>N-terminal L-prolyl-L-prolyl-L-lysyl-[protein] + 2 S-adenosyl-L-methionine = N-terminal N,N-dimethyl-L-prolyl-L-prolyl-L-lysyl-[protein] + 2 S-adenosyl-L-homocysteine + 2 H(+)</text>
        <dbReference type="Rhea" id="RHEA:54736"/>
        <dbReference type="Rhea" id="RHEA-COMP:13787"/>
        <dbReference type="Rhea" id="RHEA-COMP:13974"/>
        <dbReference type="ChEBI" id="CHEBI:15378"/>
        <dbReference type="ChEBI" id="CHEBI:57856"/>
        <dbReference type="ChEBI" id="CHEBI:59789"/>
        <dbReference type="ChEBI" id="CHEBI:138059"/>
        <dbReference type="ChEBI" id="CHEBI:138318"/>
        <dbReference type="EC" id="2.1.1.244"/>
    </reaction>
</comment>
<evidence type="ECO:0000256" key="12">
    <source>
        <dbReference type="PIRSR" id="PIRSR016958-1"/>
    </source>
</evidence>
<reference key="2">
    <citation type="submission" date="2011-08" db="EMBL/GenBank/DDBJ databases">
        <title>Genome sequence of Naumovozyma castellii.</title>
        <authorList>
            <person name="Gordon J.L."/>
            <person name="Armisen D."/>
            <person name="Proux-Wera E."/>
            <person name="OhEigeartaigh S.S."/>
            <person name="Byrne K.P."/>
            <person name="Wolfe K.H."/>
        </authorList>
    </citation>
    <scope>NUCLEOTIDE SEQUENCE</scope>
    <source>
        <strain>Type strain:CBS 4309</strain>
    </source>
</reference>
<evidence type="ECO:0000256" key="6">
    <source>
        <dbReference type="ARBA" id="ARBA00039449"/>
    </source>
</evidence>
<comment type="catalytic activity">
    <reaction evidence="10">
        <text>N-terminal L-alanyl-L-prolyl-L-lysyl-[protein] + 3 S-adenosyl-L-methionine = N-terminal N,N,N-trimethyl-L-alanyl-L-prolyl-L-lysyl-[protein] + 3 S-adenosyl-L-homocysteine + 3 H(+)</text>
        <dbReference type="Rhea" id="RHEA:54712"/>
        <dbReference type="Rhea" id="RHEA-COMP:13785"/>
        <dbReference type="Rhea" id="RHEA-COMP:13971"/>
        <dbReference type="ChEBI" id="CHEBI:15378"/>
        <dbReference type="ChEBI" id="CHEBI:57856"/>
        <dbReference type="ChEBI" id="CHEBI:59789"/>
        <dbReference type="ChEBI" id="CHEBI:138057"/>
        <dbReference type="ChEBI" id="CHEBI:138315"/>
        <dbReference type="EC" id="2.1.1.244"/>
    </reaction>
</comment>
<feature type="binding site" evidence="12">
    <location>
        <position position="143"/>
    </location>
    <ligand>
        <name>S-adenosyl-L-methionine</name>
        <dbReference type="ChEBI" id="CHEBI:59789"/>
    </ligand>
</feature>
<evidence type="ECO:0000256" key="11">
    <source>
        <dbReference type="ARBA" id="ARBA00082558"/>
    </source>
</evidence>
<feature type="binding site" evidence="12">
    <location>
        <position position="80"/>
    </location>
    <ligand>
        <name>S-adenosyl-L-methionine</name>
        <dbReference type="ChEBI" id="CHEBI:59789"/>
    </ligand>
</feature>
<evidence type="ECO:0000313" key="14">
    <source>
        <dbReference type="Proteomes" id="UP000001640"/>
    </source>
</evidence>
<dbReference type="GO" id="GO:0032259">
    <property type="term" value="P:methylation"/>
    <property type="evidence" value="ECO:0007669"/>
    <property type="project" value="UniProtKB-KW"/>
</dbReference>
<proteinExistence type="inferred from homology"/>
<keyword evidence="3" id="KW-0808">Transferase</keyword>
<evidence type="ECO:0000313" key="13">
    <source>
        <dbReference type="EMBL" id="CCC68817.1"/>
    </source>
</evidence>
<dbReference type="GO" id="GO:0071885">
    <property type="term" value="F:N-terminal protein N-methyltransferase activity"/>
    <property type="evidence" value="ECO:0007669"/>
    <property type="project" value="UniProtKB-EC"/>
</dbReference>
<evidence type="ECO:0000256" key="10">
    <source>
        <dbReference type="ARBA" id="ARBA00048167"/>
    </source>
</evidence>
<dbReference type="HOGENOM" id="CLU_055356_3_1_1"/>
<dbReference type="PANTHER" id="PTHR12753">
    <property type="entry name" value="AD-003 - RELATED"/>
    <property type="match status" value="1"/>
</dbReference>
<comment type="catalytic activity">
    <reaction evidence="8">
        <text>N-terminal L-seryl-L-prolyl-L-lysyl-[protein] + 3 S-adenosyl-L-methionine = N-terminal N,N,N-trimethyl-L-seryl-L-prolyl-L-lysyl-[protein] + 3 S-adenosyl-L-homocysteine + 3 H(+)</text>
        <dbReference type="Rhea" id="RHEA:54724"/>
        <dbReference type="Rhea" id="RHEA-COMP:13789"/>
        <dbReference type="Rhea" id="RHEA-COMP:13973"/>
        <dbReference type="ChEBI" id="CHEBI:15378"/>
        <dbReference type="ChEBI" id="CHEBI:57856"/>
        <dbReference type="ChEBI" id="CHEBI:59789"/>
        <dbReference type="ChEBI" id="CHEBI:138061"/>
        <dbReference type="ChEBI" id="CHEBI:138317"/>
        <dbReference type="EC" id="2.1.1.244"/>
    </reaction>
</comment>
<reference evidence="13 14" key="1">
    <citation type="journal article" date="2011" name="Proc. Natl. Acad. Sci. U.S.A.">
        <title>Evolutionary erosion of yeast sex chromosomes by mating-type switching accidents.</title>
        <authorList>
            <person name="Gordon J.L."/>
            <person name="Armisen D."/>
            <person name="Proux-Wera E."/>
            <person name="Oheigeartaigh S.S."/>
            <person name="Byrne K.P."/>
            <person name="Wolfe K.H."/>
        </authorList>
    </citation>
    <scope>NUCLEOTIDE SEQUENCE [LARGE SCALE GENOMIC DNA]</scope>
    <source>
        <strain evidence="14">ATCC 76901 / BCRC 22586 / CBS 4309 / NBRC 1992 / NRRL Y-12630</strain>
    </source>
</reference>
<name>G0VA87_NAUCA</name>
<evidence type="ECO:0000256" key="7">
    <source>
        <dbReference type="ARBA" id="ARBA00043129"/>
    </source>
</evidence>
<feature type="binding site" evidence="12">
    <location>
        <begin position="127"/>
        <end position="128"/>
    </location>
    <ligand>
        <name>S-adenosyl-L-methionine</name>
        <dbReference type="ChEBI" id="CHEBI:59789"/>
    </ligand>
</feature>
<evidence type="ECO:0000256" key="2">
    <source>
        <dbReference type="ARBA" id="ARBA00022603"/>
    </source>
</evidence>
<dbReference type="Proteomes" id="UP000001640">
    <property type="component" value="Chromosome 2"/>
</dbReference>
<dbReference type="GeneID" id="96902374"/>
<dbReference type="InterPro" id="IPR008576">
    <property type="entry name" value="MeTrfase_NTM1"/>
</dbReference>
<dbReference type="EMBL" id="HE576753">
    <property type="protein sequence ID" value="CCC68817.1"/>
    <property type="molecule type" value="Genomic_DNA"/>
</dbReference>
<keyword evidence="2" id="KW-0489">Methyltransferase</keyword>
<dbReference type="PANTHER" id="PTHR12753:SF0">
    <property type="entry name" value="ALPHA N-TERMINAL PROTEIN METHYLTRANSFERASE 1"/>
    <property type="match status" value="1"/>
</dbReference>
<gene>
    <name evidence="13" type="primary">NCAS0B07330</name>
    <name evidence="13" type="ordered locus">NCAS_0B07330</name>
</gene>
<dbReference type="Gene3D" id="3.40.50.150">
    <property type="entry name" value="Vaccinia Virus protein VP39"/>
    <property type="match status" value="1"/>
</dbReference>
<protein>
    <recommendedName>
        <fullName evidence="6">Alpha N-terminal protein methyltransferase 1</fullName>
        <ecNumber evidence="5">2.1.1.244</ecNumber>
    </recommendedName>
    <alternativeName>
        <fullName evidence="11">Translation associated element 1</fullName>
    </alternativeName>
    <alternativeName>
        <fullName evidence="7">X-Pro-Lys N-terminal protein methyltransferase 1</fullName>
    </alternativeName>
</protein>
<dbReference type="RefSeq" id="XP_003675188.1">
    <property type="nucleotide sequence ID" value="XM_003675140.1"/>
</dbReference>
<dbReference type="InParanoid" id="G0VA87"/>
<keyword evidence="14" id="KW-1185">Reference proteome</keyword>
<dbReference type="OMA" id="PVRMYCL"/>
<dbReference type="Pfam" id="PF05891">
    <property type="entry name" value="Methyltransf_PK"/>
    <property type="match status" value="1"/>
</dbReference>
<dbReference type="FunCoup" id="G0VA87">
    <property type="interactions" value="506"/>
</dbReference>
<evidence type="ECO:0000256" key="4">
    <source>
        <dbReference type="ARBA" id="ARBA00022691"/>
    </source>
</evidence>
<evidence type="ECO:0000256" key="5">
    <source>
        <dbReference type="ARBA" id="ARBA00039112"/>
    </source>
</evidence>
<dbReference type="KEGG" id="ncs:NCAS_0B07330"/>
<dbReference type="STRING" id="1064592.G0VA87"/>
<evidence type="ECO:0000256" key="8">
    <source>
        <dbReference type="ARBA" id="ARBA00047306"/>
    </source>
</evidence>
<organism evidence="13 14">
    <name type="scientific">Naumovozyma castellii</name>
    <name type="common">Yeast</name>
    <name type="synonym">Saccharomyces castellii</name>
    <dbReference type="NCBI Taxonomy" id="27288"/>
    <lineage>
        <taxon>Eukaryota</taxon>
        <taxon>Fungi</taxon>
        <taxon>Dikarya</taxon>
        <taxon>Ascomycota</taxon>
        <taxon>Saccharomycotina</taxon>
        <taxon>Saccharomycetes</taxon>
        <taxon>Saccharomycetales</taxon>
        <taxon>Saccharomycetaceae</taxon>
        <taxon>Naumovozyma</taxon>
    </lineage>
</organism>
<dbReference type="InterPro" id="IPR029063">
    <property type="entry name" value="SAM-dependent_MTases_sf"/>
</dbReference>
<dbReference type="eggNOG" id="KOG3178">
    <property type="taxonomic scope" value="Eukaryota"/>
</dbReference>
<sequence>MSTPDKPADSHIDYNDAIDYWTQTPATVDGVLGGYGEETIVPTMDVLGSNHFLRKLKSRMVLETPDARKVAADVGAGIGRVTKTMLYKHCDVIDLVEPVKPFCEQMEVELKDLKAEGKIGKIFPIGMQDWVPEKGKYWLIWCQWCVGHLPDEELVKFFKRCVEGLQPNGTIIVKENNTPTETDDFDPTDSSVTRCDTKFRQLFEQSGLKLIATDRQKGLPEELYPVRMYALKPQAP</sequence>
<feature type="binding site" evidence="12">
    <location>
        <position position="75"/>
    </location>
    <ligand>
        <name>S-adenosyl-L-methionine</name>
        <dbReference type="ChEBI" id="CHEBI:59789"/>
    </ligand>
</feature>
<dbReference type="GO" id="GO:0005829">
    <property type="term" value="C:cytosol"/>
    <property type="evidence" value="ECO:0007669"/>
    <property type="project" value="EnsemblFungi"/>
</dbReference>
<dbReference type="OrthoDB" id="1298661at2759"/>
<dbReference type="GO" id="GO:0002181">
    <property type="term" value="P:cytoplasmic translation"/>
    <property type="evidence" value="ECO:0007669"/>
    <property type="project" value="EnsemblFungi"/>
</dbReference>
<dbReference type="SUPFAM" id="SSF53335">
    <property type="entry name" value="S-adenosyl-L-methionine-dependent methyltransferases"/>
    <property type="match status" value="1"/>
</dbReference>
<dbReference type="PIRSF" id="PIRSF016958">
    <property type="entry name" value="DUF858_MeTrfase_lik"/>
    <property type="match status" value="1"/>
</dbReference>
<dbReference type="EC" id="2.1.1.244" evidence="5"/>
<dbReference type="AlphaFoldDB" id="G0VA87"/>
<evidence type="ECO:0000256" key="1">
    <source>
        <dbReference type="ARBA" id="ARBA00009059"/>
    </source>
</evidence>
<keyword evidence="4 12" id="KW-0949">S-adenosyl-L-methionine</keyword>